<evidence type="ECO:0000313" key="2">
    <source>
        <dbReference type="EMBL" id="WCG22114.1"/>
    </source>
</evidence>
<feature type="transmembrane region" description="Helical" evidence="1">
    <location>
        <begin position="52"/>
        <end position="72"/>
    </location>
</feature>
<proteinExistence type="predicted"/>
<dbReference type="AlphaFoldDB" id="A0AAF0BFL4"/>
<dbReference type="InterPro" id="IPR046283">
    <property type="entry name" value="DUF6320"/>
</dbReference>
<evidence type="ECO:0000256" key="1">
    <source>
        <dbReference type="SAM" id="Phobius"/>
    </source>
</evidence>
<feature type="transmembrane region" description="Helical" evidence="1">
    <location>
        <begin position="137"/>
        <end position="155"/>
    </location>
</feature>
<dbReference type="Pfam" id="PF19845">
    <property type="entry name" value="DUF6320"/>
    <property type="match status" value="1"/>
</dbReference>
<feature type="transmembrane region" description="Helical" evidence="1">
    <location>
        <begin position="110"/>
        <end position="131"/>
    </location>
</feature>
<keyword evidence="1" id="KW-0812">Transmembrane</keyword>
<feature type="transmembrane region" description="Helical" evidence="1">
    <location>
        <begin position="167"/>
        <end position="184"/>
    </location>
</feature>
<dbReference type="EMBL" id="CP116507">
    <property type="protein sequence ID" value="WCG22114.1"/>
    <property type="molecule type" value="Genomic_DNA"/>
</dbReference>
<protein>
    <submittedName>
        <fullName evidence="2">DUF6320 domain-containing protein</fullName>
    </submittedName>
</protein>
<evidence type="ECO:0000313" key="3">
    <source>
        <dbReference type="Proteomes" id="UP001179600"/>
    </source>
</evidence>
<keyword evidence="1" id="KW-1133">Transmembrane helix</keyword>
<organism evidence="2 3">
    <name type="scientific">Vagococcus lutrae</name>
    <dbReference type="NCBI Taxonomy" id="81947"/>
    <lineage>
        <taxon>Bacteria</taxon>
        <taxon>Bacillati</taxon>
        <taxon>Bacillota</taxon>
        <taxon>Bacilli</taxon>
        <taxon>Lactobacillales</taxon>
        <taxon>Enterococcaceae</taxon>
        <taxon>Vagococcus</taxon>
    </lineage>
</organism>
<name>A0AAF0BFL4_9ENTE</name>
<dbReference type="Proteomes" id="UP001179600">
    <property type="component" value="Chromosome"/>
</dbReference>
<accession>A0AAF0BFL4</accession>
<feature type="transmembrane region" description="Helical" evidence="1">
    <location>
        <begin position="190"/>
        <end position="211"/>
    </location>
</feature>
<reference evidence="2" key="1">
    <citation type="submission" date="2023-01" db="EMBL/GenBank/DDBJ databases">
        <title>Oxazolidinone resistance genes in florfenicol resistant enterococci from beef cattle and veal calves at slaughter.</title>
        <authorList>
            <person name="Biggel M."/>
        </authorList>
    </citation>
    <scope>NUCLEOTIDE SEQUENCE</scope>
    <source>
        <strain evidence="2">K204-1</strain>
    </source>
</reference>
<sequence>MTQCLRCQVEVASEHTHCPLCDFPLNEHATPSPTAFPHYQKERHKHRKTIKVWLFVTFVLSTLAIATNALTWSQFSHIWSPIVAILLFYFWFLARELYRRFYINLVAKTLWYNYLILSTLMIVIDVSNHFLRWSLNYAIPFLGIGTGLLMTLWSIKNKSMWRDDIGYLLLIIGVNSLPLLLFFFKAVTVLWPSVLSILYGTLTAVGIWIFSGKRLMYELQKRFHF</sequence>
<keyword evidence="1" id="KW-0472">Membrane</keyword>
<gene>
    <name evidence="2" type="ORF">PML95_06840</name>
</gene>
<dbReference type="RefSeq" id="WP_272163107.1">
    <property type="nucleotide sequence ID" value="NZ_CP116507.1"/>
</dbReference>
<feature type="transmembrane region" description="Helical" evidence="1">
    <location>
        <begin position="78"/>
        <end position="98"/>
    </location>
</feature>